<sequence length="75" mass="8192">MTSLMKGLLTLGIMIGSGSAVTGGYVFSNYLGEKNKGNQISSTTPTNSQKQSQKWCSTKIDWWNGNTFTRATTYC</sequence>
<keyword evidence="2" id="KW-1185">Reference proteome</keyword>
<dbReference type="KEGG" id="mss:MSU_0596"/>
<dbReference type="EMBL" id="CP002525">
    <property type="protein sequence ID" value="ADX98128.1"/>
    <property type="molecule type" value="Genomic_DNA"/>
</dbReference>
<dbReference type="AlphaFoldDB" id="F0QRK8"/>
<proteinExistence type="predicted"/>
<dbReference type="Proteomes" id="UP000007484">
    <property type="component" value="Chromosome"/>
</dbReference>
<organism evidence="1 2">
    <name type="scientific">Mycoplasma suis (strain Illinois)</name>
    <dbReference type="NCBI Taxonomy" id="768700"/>
    <lineage>
        <taxon>Bacteria</taxon>
        <taxon>Bacillati</taxon>
        <taxon>Mycoplasmatota</taxon>
        <taxon>Mollicutes</taxon>
        <taxon>Mycoplasmataceae</taxon>
        <taxon>Mycoplasma</taxon>
    </lineage>
</organism>
<reference evidence="1 2" key="1">
    <citation type="journal article" date="2011" name="J. Bacteriol.">
        <title>Complete genome sequences of two hemotropic Mycoplasmas, Mycoplasma haemofelis strain Ohio2 and Mycoplasma suis strain Illinois.</title>
        <authorList>
            <person name="Messick J.B."/>
            <person name="Santos A.P."/>
            <person name="Guimaraes A.M."/>
        </authorList>
    </citation>
    <scope>NUCLEOTIDE SEQUENCE [LARGE SCALE GENOMIC DNA]</scope>
    <source>
        <strain evidence="1 2">Illinois</strain>
    </source>
</reference>
<protein>
    <submittedName>
        <fullName evidence="1">Uncharacterized protein</fullName>
    </submittedName>
</protein>
<evidence type="ECO:0000313" key="1">
    <source>
        <dbReference type="EMBL" id="ADX98128.1"/>
    </source>
</evidence>
<name>F0QRK8_MYCSL</name>
<dbReference type="STRING" id="768700.MSU_0596"/>
<accession>F0QRK8</accession>
<dbReference type="RefSeq" id="WP_013609253.1">
    <property type="nucleotide sequence ID" value="NC_015155.1"/>
</dbReference>
<evidence type="ECO:0000313" key="2">
    <source>
        <dbReference type="Proteomes" id="UP000007484"/>
    </source>
</evidence>
<gene>
    <name evidence="1" type="ordered locus">MSU_0596</name>
</gene>
<dbReference type="HOGENOM" id="CLU_2667204_0_0_14"/>